<name>A0A0U1KS43_9FIRM</name>
<evidence type="ECO:0000313" key="1">
    <source>
        <dbReference type="EMBL" id="CQR70222.1"/>
    </source>
</evidence>
<reference evidence="2" key="1">
    <citation type="submission" date="2015-03" db="EMBL/GenBank/DDBJ databases">
        <authorList>
            <person name="Nijsse Bart"/>
        </authorList>
    </citation>
    <scope>NUCLEOTIDE SEQUENCE [LARGE SCALE GENOMIC DNA]</scope>
</reference>
<proteinExistence type="predicted"/>
<dbReference type="EMBL" id="CTRP01000003">
    <property type="protein sequence ID" value="CQR70222.1"/>
    <property type="molecule type" value="Genomic_DNA"/>
</dbReference>
<accession>A0A0U1KS43</accession>
<organism evidence="1 2">
    <name type="scientific">Sporomusa ovata</name>
    <dbReference type="NCBI Taxonomy" id="2378"/>
    <lineage>
        <taxon>Bacteria</taxon>
        <taxon>Bacillati</taxon>
        <taxon>Bacillota</taxon>
        <taxon>Negativicutes</taxon>
        <taxon>Selenomonadales</taxon>
        <taxon>Sporomusaceae</taxon>
        <taxon>Sporomusa</taxon>
    </lineage>
</organism>
<dbReference type="Proteomes" id="UP000049855">
    <property type="component" value="Unassembled WGS sequence"/>
</dbReference>
<protein>
    <submittedName>
        <fullName evidence="1">Uncharacterized protein</fullName>
    </submittedName>
</protein>
<sequence>MVRGLTGRIYFMKRRIAKNEEIALQRWQEFEKQDSDERVLDTKR</sequence>
<dbReference type="AlphaFoldDB" id="A0A0U1KS43"/>
<evidence type="ECO:0000313" key="2">
    <source>
        <dbReference type="Proteomes" id="UP000049855"/>
    </source>
</evidence>
<keyword evidence="2" id="KW-1185">Reference proteome</keyword>
<gene>
    <name evidence="1" type="ORF">SpAn4DRAFT_1191</name>
</gene>